<dbReference type="Proteomes" id="UP000011529">
    <property type="component" value="Unassembled WGS sequence"/>
</dbReference>
<dbReference type="PATRIC" id="fig|1263867.3.peg.4196"/>
<evidence type="ECO:0000313" key="2">
    <source>
        <dbReference type="EMBL" id="EMB15334.1"/>
    </source>
</evidence>
<sequence>MIARGDRVIGDVLLSIDRKSKTHTHHRAIENGKSTTLPSRNQCRGSGRL</sequence>
<reference evidence="2" key="1">
    <citation type="submission" date="2012-11" db="EMBL/GenBank/DDBJ databases">
        <title>Permanent draft genomes of Rhodopirellula europaea strain SH398 and 6C.</title>
        <authorList>
            <person name="Richter M."/>
            <person name="Richter-Heitmann T."/>
            <person name="Frank C."/>
            <person name="Harder J."/>
            <person name="Glockner F.O."/>
        </authorList>
    </citation>
    <scope>NUCLEOTIDE SEQUENCE</scope>
    <source>
        <strain evidence="2">6C</strain>
    </source>
</reference>
<accession>M2AZC9</accession>
<feature type="region of interest" description="Disordered" evidence="1">
    <location>
        <begin position="19"/>
        <end position="49"/>
    </location>
</feature>
<dbReference type="EMBL" id="ANMO01000178">
    <property type="protein sequence ID" value="EMB15334.1"/>
    <property type="molecule type" value="Genomic_DNA"/>
</dbReference>
<organism evidence="2 3">
    <name type="scientific">Rhodopirellula europaea 6C</name>
    <dbReference type="NCBI Taxonomy" id="1263867"/>
    <lineage>
        <taxon>Bacteria</taxon>
        <taxon>Pseudomonadati</taxon>
        <taxon>Planctomycetota</taxon>
        <taxon>Planctomycetia</taxon>
        <taxon>Pirellulales</taxon>
        <taxon>Pirellulaceae</taxon>
        <taxon>Rhodopirellula</taxon>
    </lineage>
</organism>
<comment type="caution">
    <text evidence="2">The sequence shown here is derived from an EMBL/GenBank/DDBJ whole genome shotgun (WGS) entry which is preliminary data.</text>
</comment>
<proteinExistence type="predicted"/>
<reference evidence="2" key="2">
    <citation type="journal article" date="2013" name="Mar. Genomics">
        <title>Expression of sulfatases in Rhodopirellula baltica and the diversity of sulfatases in the genus Rhodopirellula.</title>
        <authorList>
            <person name="Wegner C.E."/>
            <person name="Richter-Heitmann T."/>
            <person name="Klindworth A."/>
            <person name="Klockow C."/>
            <person name="Richter M."/>
            <person name="Achstetter T."/>
            <person name="Glockner F.O."/>
            <person name="Harder J."/>
        </authorList>
    </citation>
    <scope>NUCLEOTIDE SEQUENCE [LARGE SCALE GENOMIC DNA]</scope>
    <source>
        <strain evidence="2">6C</strain>
    </source>
</reference>
<dbReference type="AlphaFoldDB" id="M2AZC9"/>
<evidence type="ECO:0000256" key="1">
    <source>
        <dbReference type="SAM" id="MobiDB-lite"/>
    </source>
</evidence>
<keyword evidence="3" id="KW-1185">Reference proteome</keyword>
<name>M2AZC9_9BACT</name>
<feature type="compositionally biased region" description="Polar residues" evidence="1">
    <location>
        <begin position="32"/>
        <end position="49"/>
    </location>
</feature>
<gene>
    <name evidence="2" type="ORF">RE6C_03920</name>
</gene>
<evidence type="ECO:0000313" key="3">
    <source>
        <dbReference type="Proteomes" id="UP000011529"/>
    </source>
</evidence>
<protein>
    <submittedName>
        <fullName evidence="2">Uncharacterized protein</fullName>
    </submittedName>
</protein>